<dbReference type="Pfam" id="PF10541">
    <property type="entry name" value="KASH"/>
    <property type="match status" value="1"/>
</dbReference>
<keyword evidence="6" id="KW-0539">Nucleus</keyword>
<evidence type="ECO:0000256" key="5">
    <source>
        <dbReference type="ARBA" id="ARBA00023136"/>
    </source>
</evidence>
<feature type="domain" description="KASH" evidence="10">
    <location>
        <begin position="1779"/>
        <end position="1838"/>
    </location>
</feature>
<feature type="coiled-coil region" evidence="8">
    <location>
        <begin position="970"/>
        <end position="1018"/>
    </location>
</feature>
<evidence type="ECO:0000256" key="9">
    <source>
        <dbReference type="SAM" id="MobiDB-lite"/>
    </source>
</evidence>
<dbReference type="GO" id="GO:0031965">
    <property type="term" value="C:nuclear membrane"/>
    <property type="evidence" value="ECO:0007669"/>
    <property type="project" value="UniProtKB-SubCell"/>
</dbReference>
<keyword evidence="8" id="KW-0175">Coiled coil</keyword>
<protein>
    <submittedName>
        <fullName evidence="11">CAMSAP CH domain</fullName>
    </submittedName>
</protein>
<dbReference type="Proteomes" id="UP001196413">
    <property type="component" value="Unassembled WGS sequence"/>
</dbReference>
<dbReference type="InterPro" id="IPR057133">
    <property type="entry name" value="Spectrin_Anc-1_2"/>
</dbReference>
<evidence type="ECO:0000313" key="12">
    <source>
        <dbReference type="Proteomes" id="UP001196413"/>
    </source>
</evidence>
<dbReference type="InterPro" id="IPR057134">
    <property type="entry name" value="Spectrin_Anc-1_3"/>
</dbReference>
<evidence type="ECO:0000256" key="7">
    <source>
        <dbReference type="PROSITE-ProRule" id="PRU00385"/>
    </source>
</evidence>
<accession>A0AAD5RHC9</accession>
<dbReference type="PANTHER" id="PTHR21524:SF5">
    <property type="entry name" value="SPECTRIN REPEAT CONTAINING NUCLEAR ENVELOPE PROTEIN 2"/>
    <property type="match status" value="1"/>
</dbReference>
<feature type="topological domain" description="Cytoplasmic" evidence="7">
    <location>
        <begin position="1"/>
        <end position="1787"/>
    </location>
</feature>
<feature type="region of interest" description="Disordered" evidence="9">
    <location>
        <begin position="1740"/>
        <end position="1759"/>
    </location>
</feature>
<keyword evidence="5 7" id="KW-0472">Membrane</keyword>
<feature type="coiled-coil region" evidence="8">
    <location>
        <begin position="1407"/>
        <end position="1434"/>
    </location>
</feature>
<dbReference type="SMART" id="SM01249">
    <property type="entry name" value="KASH"/>
    <property type="match status" value="1"/>
</dbReference>
<feature type="topological domain" description="Perinuclear space" evidence="7">
    <location>
        <begin position="1809"/>
        <end position="1838"/>
    </location>
</feature>
<evidence type="ECO:0000256" key="4">
    <source>
        <dbReference type="ARBA" id="ARBA00022989"/>
    </source>
</evidence>
<feature type="coiled-coil region" evidence="8">
    <location>
        <begin position="1058"/>
        <end position="1092"/>
    </location>
</feature>
<keyword evidence="3 7" id="KW-0812">Transmembrane</keyword>
<dbReference type="GO" id="GO:0006997">
    <property type="term" value="P:nucleus organization"/>
    <property type="evidence" value="ECO:0007669"/>
    <property type="project" value="TreeGrafter"/>
</dbReference>
<gene>
    <name evidence="11" type="primary">ANC-1_14</name>
    <name evidence="11" type="ORF">KIN20_037116</name>
</gene>
<evidence type="ECO:0000256" key="1">
    <source>
        <dbReference type="ARBA" id="ARBA00004126"/>
    </source>
</evidence>
<organism evidence="11 12">
    <name type="scientific">Parelaphostrongylus tenuis</name>
    <name type="common">Meningeal worm</name>
    <dbReference type="NCBI Taxonomy" id="148309"/>
    <lineage>
        <taxon>Eukaryota</taxon>
        <taxon>Metazoa</taxon>
        <taxon>Ecdysozoa</taxon>
        <taxon>Nematoda</taxon>
        <taxon>Chromadorea</taxon>
        <taxon>Rhabditida</taxon>
        <taxon>Rhabditina</taxon>
        <taxon>Rhabditomorpha</taxon>
        <taxon>Strongyloidea</taxon>
        <taxon>Metastrongylidae</taxon>
        <taxon>Parelaphostrongylus</taxon>
    </lineage>
</organism>
<evidence type="ECO:0000256" key="8">
    <source>
        <dbReference type="SAM" id="Coils"/>
    </source>
</evidence>
<reference evidence="11" key="1">
    <citation type="submission" date="2021-06" db="EMBL/GenBank/DDBJ databases">
        <title>Parelaphostrongylus tenuis whole genome reference sequence.</title>
        <authorList>
            <person name="Garwood T.J."/>
            <person name="Larsen P.A."/>
            <person name="Fountain-Jones N.M."/>
            <person name="Garbe J.R."/>
            <person name="Macchietto M.G."/>
            <person name="Kania S.A."/>
            <person name="Gerhold R.W."/>
            <person name="Richards J.E."/>
            <person name="Wolf T.M."/>
        </authorList>
    </citation>
    <scope>NUCLEOTIDE SEQUENCE</scope>
    <source>
        <strain evidence="11">MNPRO001-30</strain>
        <tissue evidence="11">Meninges</tissue>
    </source>
</reference>
<name>A0AAD5RHC9_PARTN</name>
<keyword evidence="4" id="KW-1133">Transmembrane helix</keyword>
<feature type="coiled-coil region" evidence="8">
    <location>
        <begin position="703"/>
        <end position="754"/>
    </location>
</feature>
<evidence type="ECO:0000259" key="10">
    <source>
        <dbReference type="PROSITE" id="PS51049"/>
    </source>
</evidence>
<dbReference type="GO" id="GO:0048471">
    <property type="term" value="C:perinuclear region of cytoplasm"/>
    <property type="evidence" value="ECO:0007669"/>
    <property type="project" value="TreeGrafter"/>
</dbReference>
<proteinExistence type="inferred from homology"/>
<sequence>MDVENQLGSLPSEHADHLRNQIDHLRYMKKKHDEITKETLERFTVVESTIATLPSSYDIETVEANLGRIRDAREALAELSPDIIAEEKISDRIENTRRIIDDLAKRNEDELQKLLLERDLRNSAVESLGQLERDVSNLEIALPSSMTSSADLIDFKQANIPSLLAKLDELTDIPPDLLPKKDDLSNRIDTISRLLDDQLNKRIKFEETANKLQDIINECNDKLRNRSEVPIPIEDIIKELEDFSSLLARIDTIPQEDLLLCVELAGDIDTVKGRVKEKLSTLRRTMSDEENARDKQNELRKRVFTIADGLRNIDVKNLDSARRLVDSIDAELQELRQIADTCHHFAISFSPIVSHDDLDKTFPQQIEHLQKECVEKKKDIEQSIELNRVTPEILQISGSLQQQSDEIPDNLSEQQTVLIDLENKKQRLESLLQAIPSGDATEELRQRSAWDLSKLKDLLRKLGDSIADKIAALAAFNAAREETEDQLLRITSPEATEKTPEELMKDEDTLCRLQQRILELDRSALEDEQRNEHAQLLDRIGKMIAAVKQRRVDVEDEIARTAADESLRNTLTPISTRLAQLVNDANRLLLDPQGLPSQYRPIAEKLSSECRHAKTVLHDAPANHPSVEALNVALSSAENIIPVLGERAESWDEFVRVRDEVDADLNKLRQPLDEVLTKSRRSISDAINDLERVSAERQKSIILDDKVRKLQELSERLDPLESANAEVRFIDVDVEQTEKQYDDLLNELLTEIEDEKRLCDSVDHFINEINSICNLLTEQPTRDCLENIEHFQLPALQAELSMLREKHDEANNIRRHVDPDKLRLSVLNDRMSSLGELIKTAKETIEKNEQEALFALLTMKLLQLTTLHLRELTEESLMDVENQLGSLPSEHADHLRNQIDHLRDMKKKHDEITKETLERFTVVESTIATLPSSYDIETVEANLGRIRDAREVLAELSPDIIAEEKISDRIENTRRIIDDLAKRNEEELQQLLRERDLHNNAIESLGQLERDVSNLENALPSSMTSSADLIDFKQANIPSLLAKLDELTDIPVDLLPKKDDLSNRIDTISRILDDQLNERIKYEETANKLQDIVNDCNDKLRNRSEVPIPVDDVIKELEDLSSLLAKINVIPQEDLLLCFKMAGDIDTVKEQVKEQLSTIRRTLKVEENAREKQNELRNRLLAIADGLSNVDIKNTESAQMFVNLVDAELQKLRGTANTCHQFAISFSPIVSHDDLDKTFLEQIEHLQRKCDEMKKNIEQSIELSRVTPEIIKISESLLHQSEEIPENLSEQQAVLVDLENKKQRLESLLQNVPDNDATEELRQRSAWDLSKLKYLLRKLGDSIGVKIAALAAFKVARKDVEDQMLLITSLETTVNVPEELKKDEDTLCGLQQRISELDRSALDDEQRNEHAQLLDRLDKMIAALKQRRIDVEDEIARSAADESLRNTLAPILNRLSQLVKEANHLILDPEGVSSQYRPFAEELINECKHAISVLRDAPTNHPSVEALNVALSSAKSIIPVLEERAKNWDEFVRVMQDAYKLLEEVVAKLSQFAPTRLMSTLEGEIYLQNLKQLYGDIEKLRTAEARLNQFVRKRYEEIAEKLADELTAEAQLKRTLEILTTELNQCDEELTSHDGQKDRLSHESLLQDIIAHLENQKVIVERSAQGRLYIESSTSRSLDLLTQRAQELLEALRNAPESSQMAVAQGEYDIDAAADMLVAMYPGQHIRDVLAEHGFEDMASDTDSKSDFESVDGSSSGLLSPVPDTVAGVLTPSQYHRQRSRWKRILRTALPLQAMLVLLLGAACLVPHCDDEYCCQLLNNFARSFEPSLEFVNGPPPF</sequence>
<dbReference type="PANTHER" id="PTHR21524">
    <property type="entry name" value="SPECTRIN REPEAT CONTAINING NUCLEAR ENVELOPE PROTEIN 2"/>
    <property type="match status" value="1"/>
</dbReference>
<dbReference type="InterPro" id="IPR012315">
    <property type="entry name" value="KASH"/>
</dbReference>
<dbReference type="GO" id="GO:0007010">
    <property type="term" value="P:cytoskeleton organization"/>
    <property type="evidence" value="ECO:0007669"/>
    <property type="project" value="TreeGrafter"/>
</dbReference>
<dbReference type="Pfam" id="PF24615">
    <property type="entry name" value="Spectrin_Anc-1_2"/>
    <property type="match status" value="2"/>
</dbReference>
<comment type="subcellular location">
    <subcellularLocation>
        <location evidence="1">Nucleus membrane</location>
    </subcellularLocation>
</comment>
<dbReference type="GO" id="GO:0019894">
    <property type="term" value="F:kinesin binding"/>
    <property type="evidence" value="ECO:0007669"/>
    <property type="project" value="TreeGrafter"/>
</dbReference>
<evidence type="ECO:0000256" key="3">
    <source>
        <dbReference type="ARBA" id="ARBA00022692"/>
    </source>
</evidence>
<dbReference type="EMBL" id="JAHQIW010007458">
    <property type="protein sequence ID" value="KAJ1374429.1"/>
    <property type="molecule type" value="Genomic_DNA"/>
</dbReference>
<dbReference type="GO" id="GO:0007097">
    <property type="term" value="P:nuclear migration"/>
    <property type="evidence" value="ECO:0007669"/>
    <property type="project" value="TreeGrafter"/>
</dbReference>
<feature type="coiled-coil region" evidence="8">
    <location>
        <begin position="1288"/>
        <end position="1315"/>
    </location>
</feature>
<evidence type="ECO:0000313" key="11">
    <source>
        <dbReference type="EMBL" id="KAJ1374429.1"/>
    </source>
</evidence>
<evidence type="ECO:0000256" key="2">
    <source>
        <dbReference type="ARBA" id="ARBA00008619"/>
    </source>
</evidence>
<evidence type="ECO:0000256" key="6">
    <source>
        <dbReference type="ARBA" id="ARBA00023242"/>
    </source>
</evidence>
<dbReference type="Pfam" id="PF24611">
    <property type="entry name" value="Spectrin_Anc-1"/>
    <property type="match status" value="2"/>
</dbReference>
<feature type="coiled-coil region" evidence="8">
    <location>
        <begin position="793"/>
        <end position="851"/>
    </location>
</feature>
<keyword evidence="12" id="KW-1185">Reference proteome</keyword>
<comment type="similarity">
    <text evidence="2">Belongs to the nesprin family.</text>
</comment>
<comment type="caution">
    <text evidence="11">The sequence shown here is derived from an EMBL/GenBank/DDBJ whole genome shotgun (WGS) entry which is preliminary data.</text>
</comment>
<dbReference type="PROSITE" id="PS51049">
    <property type="entry name" value="KASH"/>
    <property type="match status" value="1"/>
</dbReference>